<evidence type="ECO:0000313" key="11">
    <source>
        <dbReference type="Proteomes" id="UP000231382"/>
    </source>
</evidence>
<keyword evidence="3" id="KW-0378">Hydrolase</keyword>
<dbReference type="Gene3D" id="3.40.50.300">
    <property type="entry name" value="P-loop containing nucleotide triphosphate hydrolases"/>
    <property type="match status" value="2"/>
</dbReference>
<organism evidence="10 11">
    <name type="scientific">Candidatus Berkelbacteria bacterium CG10_big_fil_rev_8_21_14_0_10_43_13</name>
    <dbReference type="NCBI Taxonomy" id="1974514"/>
    <lineage>
        <taxon>Bacteria</taxon>
        <taxon>Candidatus Berkelbacteria</taxon>
    </lineage>
</organism>
<dbReference type="Gene3D" id="1.10.10.1390">
    <property type="entry name" value="ATP-dependent DNA helicase RecQ"/>
    <property type="match status" value="1"/>
</dbReference>
<feature type="domain" description="AAA+ ATPase" evidence="9">
    <location>
        <begin position="12"/>
        <end position="160"/>
    </location>
</feature>
<keyword evidence="6" id="KW-0238">DNA-binding</keyword>
<name>A0A2H0W6K3_9BACT</name>
<keyword evidence="2" id="KW-0227">DNA damage</keyword>
<dbReference type="InterPro" id="IPR029491">
    <property type="entry name" value="Helicase_HTH"/>
</dbReference>
<keyword evidence="8" id="KW-0413">Isomerase</keyword>
<dbReference type="EMBL" id="PEZW01000018">
    <property type="protein sequence ID" value="PIS07634.1"/>
    <property type="molecule type" value="Genomic_DNA"/>
</dbReference>
<keyword evidence="5" id="KW-0067">ATP-binding</keyword>
<dbReference type="PANTHER" id="PTHR47642">
    <property type="entry name" value="ATP-DEPENDENT DNA HELICASE"/>
    <property type="match status" value="1"/>
</dbReference>
<dbReference type="Pfam" id="PF14493">
    <property type="entry name" value="HTH_40"/>
    <property type="match status" value="1"/>
</dbReference>
<evidence type="ECO:0000313" key="10">
    <source>
        <dbReference type="EMBL" id="PIS07634.1"/>
    </source>
</evidence>
<evidence type="ECO:0000256" key="4">
    <source>
        <dbReference type="ARBA" id="ARBA00022806"/>
    </source>
</evidence>
<keyword evidence="4" id="KW-0347">Helicase</keyword>
<comment type="caution">
    <text evidence="10">The sequence shown here is derived from an EMBL/GenBank/DDBJ whole genome shotgun (WGS) entry which is preliminary data.</text>
</comment>
<protein>
    <submittedName>
        <fullName evidence="10">AAA family ATPase</fullName>
    </submittedName>
</protein>
<dbReference type="InterPro" id="IPR010285">
    <property type="entry name" value="DNA_helicase_pif1-like_DEAD"/>
</dbReference>
<dbReference type="InterPro" id="IPR051055">
    <property type="entry name" value="PIF1_helicase"/>
</dbReference>
<evidence type="ECO:0000256" key="6">
    <source>
        <dbReference type="ARBA" id="ARBA00023125"/>
    </source>
</evidence>
<dbReference type="SUPFAM" id="SSF52540">
    <property type="entry name" value="P-loop containing nucleoside triphosphate hydrolases"/>
    <property type="match status" value="2"/>
</dbReference>
<dbReference type="CDD" id="cd18037">
    <property type="entry name" value="DEXSc_Pif1_like"/>
    <property type="match status" value="1"/>
</dbReference>
<keyword evidence="1" id="KW-0547">Nucleotide-binding</keyword>
<dbReference type="Pfam" id="PF05970">
    <property type="entry name" value="PIF1"/>
    <property type="match status" value="1"/>
</dbReference>
<dbReference type="InterPro" id="IPR003593">
    <property type="entry name" value="AAA+_ATPase"/>
</dbReference>
<evidence type="ECO:0000259" key="9">
    <source>
        <dbReference type="SMART" id="SM00382"/>
    </source>
</evidence>
<gene>
    <name evidence="10" type="ORF">COT78_02960</name>
</gene>
<evidence type="ECO:0000256" key="5">
    <source>
        <dbReference type="ARBA" id="ARBA00022840"/>
    </source>
</evidence>
<dbReference type="GO" id="GO:0006281">
    <property type="term" value="P:DNA repair"/>
    <property type="evidence" value="ECO:0007669"/>
    <property type="project" value="InterPro"/>
</dbReference>
<accession>A0A2H0W6K3</accession>
<reference evidence="11" key="1">
    <citation type="submission" date="2017-09" db="EMBL/GenBank/DDBJ databases">
        <title>Depth-based differentiation of microbial function through sediment-hosted aquifers and enrichment of novel symbionts in the deep terrestrial subsurface.</title>
        <authorList>
            <person name="Probst A.J."/>
            <person name="Ladd B."/>
            <person name="Jarett J.K."/>
            <person name="Geller-Mcgrath D.E."/>
            <person name="Sieber C.M.K."/>
            <person name="Emerson J.B."/>
            <person name="Anantharaman K."/>
            <person name="Thomas B.C."/>
            <person name="Malmstrom R."/>
            <person name="Stieglmeier M."/>
            <person name="Klingl A."/>
            <person name="Woyke T."/>
            <person name="Ryan C.M."/>
            <person name="Banfield J.F."/>
        </authorList>
    </citation>
    <scope>NUCLEOTIDE SEQUENCE [LARGE SCALE GENOMIC DNA]</scope>
</reference>
<evidence type="ECO:0000256" key="7">
    <source>
        <dbReference type="ARBA" id="ARBA00023204"/>
    </source>
</evidence>
<keyword evidence="7" id="KW-0234">DNA repair</keyword>
<dbReference type="CDD" id="cd18809">
    <property type="entry name" value="SF1_C_RecD"/>
    <property type="match status" value="1"/>
</dbReference>
<dbReference type="InterPro" id="IPR027417">
    <property type="entry name" value="P-loop_NTPase"/>
</dbReference>
<dbReference type="PANTHER" id="PTHR47642:SF5">
    <property type="entry name" value="ATP-DEPENDENT DNA HELICASE"/>
    <property type="match status" value="1"/>
</dbReference>
<evidence type="ECO:0000256" key="2">
    <source>
        <dbReference type="ARBA" id="ARBA00022763"/>
    </source>
</evidence>
<evidence type="ECO:0000256" key="3">
    <source>
        <dbReference type="ARBA" id="ARBA00022801"/>
    </source>
</evidence>
<dbReference type="InterPro" id="IPR049163">
    <property type="entry name" value="Pif1-like_2B_dom"/>
</dbReference>
<sequence length="572" mass="64190">MKQIDALKILKTGSNVFLTGEPGSGKTYVINQYVNYLRSHNISPSITASTGIAATHIGGMTIHSWSGIGIKNNLNKAELKNIAGNDNVDKRITDAKILIIDEISMLPPDTLRMIEIICRLVKNNSLPFGGLQVILVGDFFQLPPIIKRPTENQFQDDLFDEKLARFAYDSPVWQSAEFATCYLDEQYRQDDTELSQVLTKIRTNNFDDSSLEIIRQRKFNISEVPSSAPKLYSHNIDVDRVNDAMLAKISAKAKHFTMLSSGKRNLVETLKKGCLSPENLFLKISAAVMFTKNNTKEGFVNGTLGSVVGFDDETELPIVKIKNGRKIHVSPADWTVEENGTVRARLTQIPLRLAWAITVHKSQGISLDEAVIDLSKVFEFGQGYVAISRVRRLTGIHLLGWNDRSFQVDPDVIAEDIKFRDDSTKTEKAFSHFSTDALQKIYDEFIKKSGGELKPQNGDRNTKTPKPSTIDETLSLWREGKTISQIAKDRSLSEGTIVSHLEKLTATKSINKTELSRIVSPRILTVLPKIQAAFDNQTMDKLSPIFKHCHGQYSYDELRIARMVLKSQLFKL</sequence>
<dbReference type="AlphaFoldDB" id="A0A2H0W6K3"/>
<dbReference type="Pfam" id="PF21530">
    <property type="entry name" value="Pif1_2B_dom"/>
    <property type="match status" value="1"/>
</dbReference>
<evidence type="ECO:0000256" key="8">
    <source>
        <dbReference type="ARBA" id="ARBA00023235"/>
    </source>
</evidence>
<dbReference type="GO" id="GO:0003678">
    <property type="term" value="F:DNA helicase activity"/>
    <property type="evidence" value="ECO:0007669"/>
    <property type="project" value="InterPro"/>
</dbReference>
<dbReference type="SMART" id="SM00382">
    <property type="entry name" value="AAA"/>
    <property type="match status" value="1"/>
</dbReference>
<proteinExistence type="predicted"/>
<evidence type="ECO:0000256" key="1">
    <source>
        <dbReference type="ARBA" id="ARBA00022741"/>
    </source>
</evidence>
<dbReference type="Proteomes" id="UP000231382">
    <property type="component" value="Unassembled WGS sequence"/>
</dbReference>
<dbReference type="GO" id="GO:0000723">
    <property type="term" value="P:telomere maintenance"/>
    <property type="evidence" value="ECO:0007669"/>
    <property type="project" value="InterPro"/>
</dbReference>